<dbReference type="OrthoDB" id="9814204at2"/>
<dbReference type="PANTHER" id="PTHR43283">
    <property type="entry name" value="BETA-LACTAMASE-RELATED"/>
    <property type="match status" value="1"/>
</dbReference>
<keyword evidence="1" id="KW-0732">Signal</keyword>
<evidence type="ECO:0000259" key="2">
    <source>
        <dbReference type="Pfam" id="PF00144"/>
    </source>
</evidence>
<organism evidence="3 4">
    <name type="scientific">Croceicoccus marinus</name>
    <dbReference type="NCBI Taxonomy" id="450378"/>
    <lineage>
        <taxon>Bacteria</taxon>
        <taxon>Pseudomonadati</taxon>
        <taxon>Pseudomonadota</taxon>
        <taxon>Alphaproteobacteria</taxon>
        <taxon>Sphingomonadales</taxon>
        <taxon>Erythrobacteraceae</taxon>
        <taxon>Croceicoccus</taxon>
    </lineage>
</organism>
<dbReference type="Pfam" id="PF00144">
    <property type="entry name" value="Beta-lactamase"/>
    <property type="match status" value="1"/>
</dbReference>
<reference evidence="3 4" key="1">
    <citation type="submission" date="2017-01" db="EMBL/GenBank/DDBJ databases">
        <title>Complete genome sequence of esterase-producing bacterium Croceicoccus marinus E4A9.</title>
        <authorList>
            <person name="Wu Y.-H."/>
            <person name="Cheng H."/>
            <person name="Xu L."/>
            <person name="Huo Y.-Y."/>
            <person name="Wang C.-S."/>
            <person name="Xu X.-W."/>
        </authorList>
    </citation>
    <scope>NUCLEOTIDE SEQUENCE [LARGE SCALE GENOMIC DNA]</scope>
    <source>
        <strain evidence="3 4">E4A9</strain>
    </source>
</reference>
<dbReference type="RefSeq" id="WP_066847564.1">
    <property type="nucleotide sequence ID" value="NZ_CP019602.1"/>
</dbReference>
<dbReference type="PROSITE" id="PS51257">
    <property type="entry name" value="PROKAR_LIPOPROTEIN"/>
    <property type="match status" value="1"/>
</dbReference>
<sequence length="378" mass="40627">MPCALSRHKWLIAFAAALSLSACGSSADREVAPPSDESLAAVRQTDGANRTALAYAVDGLFDAEAVGETRALLVLYDGEPVAQRYGEGFTADTPQLGWSLSKTVTGLMIGMMVADGSLALDAPAPVERWQRPGDPRGSITLRHLLQMRSGLRHAEIADPAYASDTARMLYRDGRDDMAHYALTQPLDHDPGTQYAYSTAETQILSDIAARTLTQSEDPQARQAAMQGWLESRLYEPLGLSSMRGEYDATGTLIGGAMFHAGAGDWAKIGELIRQGGVADGVRIVPRGWIAFMGGSNPADGAYGAHLWRNRAREEGRNEVVFGGRGPQDAVAALGHRGQYILVIPSRRLTVVRLGYSSAEQQAALNDRMLSLAELFPAQ</sequence>
<dbReference type="EMBL" id="CP019602">
    <property type="protein sequence ID" value="ARU17051.1"/>
    <property type="molecule type" value="Genomic_DNA"/>
</dbReference>
<feature type="chain" id="PRO_5011471144" description="Beta-lactamase-related domain-containing protein" evidence="1">
    <location>
        <begin position="28"/>
        <end position="378"/>
    </location>
</feature>
<dbReference type="SUPFAM" id="SSF56601">
    <property type="entry name" value="beta-lactamase/transpeptidase-like"/>
    <property type="match status" value="1"/>
</dbReference>
<proteinExistence type="predicted"/>
<dbReference type="InterPro" id="IPR001466">
    <property type="entry name" value="Beta-lactam-related"/>
</dbReference>
<accession>A0A1Z1FE06</accession>
<feature type="domain" description="Beta-lactamase-related" evidence="2">
    <location>
        <begin position="71"/>
        <end position="354"/>
    </location>
</feature>
<protein>
    <recommendedName>
        <fullName evidence="2">Beta-lactamase-related domain-containing protein</fullName>
    </recommendedName>
</protein>
<gene>
    <name evidence="3" type="ORF">A9D14_13855</name>
</gene>
<dbReference type="Proteomes" id="UP000195807">
    <property type="component" value="Chromosome"/>
</dbReference>
<evidence type="ECO:0000313" key="3">
    <source>
        <dbReference type="EMBL" id="ARU17051.1"/>
    </source>
</evidence>
<dbReference type="Gene3D" id="3.40.710.10">
    <property type="entry name" value="DD-peptidase/beta-lactamase superfamily"/>
    <property type="match status" value="1"/>
</dbReference>
<dbReference type="PANTHER" id="PTHR43283:SF7">
    <property type="entry name" value="BETA-LACTAMASE-RELATED DOMAIN-CONTAINING PROTEIN"/>
    <property type="match status" value="1"/>
</dbReference>
<feature type="signal peptide" evidence="1">
    <location>
        <begin position="1"/>
        <end position="27"/>
    </location>
</feature>
<dbReference type="InterPro" id="IPR012338">
    <property type="entry name" value="Beta-lactam/transpept-like"/>
</dbReference>
<evidence type="ECO:0000313" key="4">
    <source>
        <dbReference type="Proteomes" id="UP000195807"/>
    </source>
</evidence>
<dbReference type="KEGG" id="cman:A9D14_13855"/>
<name>A0A1Z1FE06_9SPHN</name>
<dbReference type="InterPro" id="IPR050789">
    <property type="entry name" value="Diverse_Enzym_Activities"/>
</dbReference>
<dbReference type="AlphaFoldDB" id="A0A1Z1FE06"/>
<keyword evidence="4" id="KW-1185">Reference proteome</keyword>
<dbReference type="STRING" id="450378.GCA_001661675_02782"/>
<evidence type="ECO:0000256" key="1">
    <source>
        <dbReference type="SAM" id="SignalP"/>
    </source>
</evidence>